<dbReference type="GO" id="GO:0004672">
    <property type="term" value="F:protein kinase activity"/>
    <property type="evidence" value="ECO:0007669"/>
    <property type="project" value="InterPro"/>
</dbReference>
<dbReference type="InterPro" id="IPR051824">
    <property type="entry name" value="LRR_Rcpt-Like_S/T_Kinase"/>
</dbReference>
<dbReference type="Pfam" id="PF13855">
    <property type="entry name" value="LRR_8"/>
    <property type="match status" value="1"/>
</dbReference>
<dbReference type="Proteomes" id="UP001345219">
    <property type="component" value="Chromosome 24"/>
</dbReference>
<dbReference type="SUPFAM" id="SSF56112">
    <property type="entry name" value="Protein kinase-like (PK-like)"/>
    <property type="match status" value="1"/>
</dbReference>
<dbReference type="SUPFAM" id="SSF52058">
    <property type="entry name" value="L domain-like"/>
    <property type="match status" value="1"/>
</dbReference>
<keyword evidence="6 8" id="KW-0472">Membrane</keyword>
<keyword evidence="12" id="KW-1185">Reference proteome</keyword>
<dbReference type="Gene3D" id="3.30.200.20">
    <property type="entry name" value="Phosphorylase Kinase, domain 1"/>
    <property type="match status" value="1"/>
</dbReference>
<name>A0AAN7KVT1_9MYRT</name>
<evidence type="ECO:0000256" key="3">
    <source>
        <dbReference type="ARBA" id="ARBA00022692"/>
    </source>
</evidence>
<dbReference type="PANTHER" id="PTHR48006:SF10">
    <property type="entry name" value="CALMODULIN-BINDING RECEPTOR KINASE CAMRLK"/>
    <property type="match status" value="1"/>
</dbReference>
<gene>
    <name evidence="11" type="ORF">SAY87_030504</name>
</gene>
<dbReference type="InterPro" id="IPR001611">
    <property type="entry name" value="Leu-rich_rpt"/>
</dbReference>
<evidence type="ECO:0000256" key="4">
    <source>
        <dbReference type="ARBA" id="ARBA00022737"/>
    </source>
</evidence>
<dbReference type="GO" id="GO:0016020">
    <property type="term" value="C:membrane"/>
    <property type="evidence" value="ECO:0007669"/>
    <property type="project" value="UniProtKB-SubCell"/>
</dbReference>
<accession>A0AAN7KVT1</accession>
<dbReference type="Gene3D" id="1.10.510.10">
    <property type="entry name" value="Transferase(Phosphotransferase) domain 1"/>
    <property type="match status" value="1"/>
</dbReference>
<sequence length="711" mass="77580">MRPTLSLPDMEALTLQRAFFTLLLLSLLLAPSPLWAVHCNSTDEQSLNRAFSSVSGFNISWLLPATASSSLSSSTNCTIRSIVLPAKNLSGTISWRFLRNMSRLHSIDLSSNSLQGSIPRWLWWSFPALSDVNLSNNQLGGRIIGPSNRPSPVQSLDLSGNRFTNSVNMTGFQNLRALDLSGNDLRILPYGLGGLSKLEQLNISGCRISGALQPISGLRNLKRLDVSNNSLTGNFPGDFPPMSGLDSLNVSFNNFTVRVRPENFAKFGKSAFTHAGRINFNVSKAPNDTTFPLGAPVHPFPSANHSVNSNPSTREKHTQQQHQKQKIKSGISKALILGVSCSSASLLATAAVLAGLCYRRKKLLARRNKWAISKPTQLQLFKIEKSGPFTFETESGTSWVADIREPTAAAVVMFEKPLMSLTFKDLIAATSHFGKESLLAEGRCGPIYRAVLPGDLHVAIKVLESARAVGHDDAAAAFEGLYKLKHPNLVPISGYCIAGKEKLVLSEFMPGGDLHQWLHELPVGETNVEDWSNDTWELHPDPTASSSPEKTNWAVRHRVAVGVARGLAYLHHAAGTCHGHLVPSNILLADDLEPRISDFGLRDIGTSVVAADTPGDVGFRLKEDVYSFGMVLVELLTGRPGDEESLAWARHLIRTGRAEEAVDGRLMMHCGGDFSREMVETLRVGYLCTAESPEKRPTMQQVLGLLKDIRS</sequence>
<dbReference type="GO" id="GO:0005524">
    <property type="term" value="F:ATP binding"/>
    <property type="evidence" value="ECO:0007669"/>
    <property type="project" value="InterPro"/>
</dbReference>
<feature type="transmembrane region" description="Helical" evidence="8">
    <location>
        <begin position="334"/>
        <end position="358"/>
    </location>
</feature>
<dbReference type="PROSITE" id="PS51450">
    <property type="entry name" value="LRR"/>
    <property type="match status" value="1"/>
</dbReference>
<dbReference type="Gene3D" id="3.80.10.10">
    <property type="entry name" value="Ribonuclease Inhibitor"/>
    <property type="match status" value="2"/>
</dbReference>
<feature type="domain" description="Protein kinase" evidence="10">
    <location>
        <begin position="433"/>
        <end position="711"/>
    </location>
</feature>
<dbReference type="EMBL" id="JAXIOK010000005">
    <property type="protein sequence ID" value="KAK4769972.1"/>
    <property type="molecule type" value="Genomic_DNA"/>
</dbReference>
<feature type="signal peptide" evidence="9">
    <location>
        <begin position="1"/>
        <end position="36"/>
    </location>
</feature>
<dbReference type="InterPro" id="IPR000719">
    <property type="entry name" value="Prot_kinase_dom"/>
</dbReference>
<keyword evidence="5 8" id="KW-1133">Transmembrane helix</keyword>
<dbReference type="InterPro" id="IPR032675">
    <property type="entry name" value="LRR_dom_sf"/>
</dbReference>
<evidence type="ECO:0000259" key="10">
    <source>
        <dbReference type="PROSITE" id="PS50011"/>
    </source>
</evidence>
<dbReference type="PANTHER" id="PTHR48006">
    <property type="entry name" value="LEUCINE-RICH REPEAT-CONTAINING PROTEIN DDB_G0281931-RELATED"/>
    <property type="match status" value="1"/>
</dbReference>
<dbReference type="FunFam" id="3.30.200.20:FF:000466">
    <property type="entry name" value="Putative LRR receptor-like serine/threonine-protein kinase"/>
    <property type="match status" value="1"/>
</dbReference>
<evidence type="ECO:0000256" key="6">
    <source>
        <dbReference type="ARBA" id="ARBA00023136"/>
    </source>
</evidence>
<protein>
    <recommendedName>
        <fullName evidence="10">Protein kinase domain-containing protein</fullName>
    </recommendedName>
</protein>
<comment type="caution">
    <text evidence="11">The sequence shown here is derived from an EMBL/GenBank/DDBJ whole genome shotgun (WGS) entry which is preliminary data.</text>
</comment>
<dbReference type="AlphaFoldDB" id="A0AAN7KVT1"/>
<dbReference type="SMART" id="SM00369">
    <property type="entry name" value="LRR_TYP"/>
    <property type="match status" value="3"/>
</dbReference>
<evidence type="ECO:0000256" key="1">
    <source>
        <dbReference type="ARBA" id="ARBA00004479"/>
    </source>
</evidence>
<evidence type="ECO:0000313" key="11">
    <source>
        <dbReference type="EMBL" id="KAK4769972.1"/>
    </source>
</evidence>
<reference evidence="11 12" key="1">
    <citation type="journal article" date="2023" name="Hortic Res">
        <title>Pangenome of water caltrop reveals structural variations and asymmetric subgenome divergence after allopolyploidization.</title>
        <authorList>
            <person name="Zhang X."/>
            <person name="Chen Y."/>
            <person name="Wang L."/>
            <person name="Yuan Y."/>
            <person name="Fang M."/>
            <person name="Shi L."/>
            <person name="Lu R."/>
            <person name="Comes H.P."/>
            <person name="Ma Y."/>
            <person name="Chen Y."/>
            <person name="Huang G."/>
            <person name="Zhou Y."/>
            <person name="Zheng Z."/>
            <person name="Qiu Y."/>
        </authorList>
    </citation>
    <scope>NUCLEOTIDE SEQUENCE [LARGE SCALE GENOMIC DNA]</scope>
    <source>
        <tissue evidence="11">Roots</tissue>
    </source>
</reference>
<dbReference type="InterPro" id="IPR001245">
    <property type="entry name" value="Ser-Thr/Tyr_kinase_cat_dom"/>
</dbReference>
<dbReference type="Pfam" id="PF00560">
    <property type="entry name" value="LRR_1"/>
    <property type="match status" value="2"/>
</dbReference>
<evidence type="ECO:0000256" key="7">
    <source>
        <dbReference type="SAM" id="MobiDB-lite"/>
    </source>
</evidence>
<feature type="chain" id="PRO_5042936957" description="Protein kinase domain-containing protein" evidence="9">
    <location>
        <begin position="37"/>
        <end position="711"/>
    </location>
</feature>
<keyword evidence="3 8" id="KW-0812">Transmembrane</keyword>
<proteinExistence type="predicted"/>
<evidence type="ECO:0000313" key="12">
    <source>
        <dbReference type="Proteomes" id="UP001345219"/>
    </source>
</evidence>
<dbReference type="PROSITE" id="PS50011">
    <property type="entry name" value="PROTEIN_KINASE_DOM"/>
    <property type="match status" value="1"/>
</dbReference>
<organism evidence="11 12">
    <name type="scientific">Trapa incisa</name>
    <dbReference type="NCBI Taxonomy" id="236973"/>
    <lineage>
        <taxon>Eukaryota</taxon>
        <taxon>Viridiplantae</taxon>
        <taxon>Streptophyta</taxon>
        <taxon>Embryophyta</taxon>
        <taxon>Tracheophyta</taxon>
        <taxon>Spermatophyta</taxon>
        <taxon>Magnoliopsida</taxon>
        <taxon>eudicotyledons</taxon>
        <taxon>Gunneridae</taxon>
        <taxon>Pentapetalae</taxon>
        <taxon>rosids</taxon>
        <taxon>malvids</taxon>
        <taxon>Myrtales</taxon>
        <taxon>Lythraceae</taxon>
        <taxon>Trapa</taxon>
    </lineage>
</organism>
<keyword evidence="2" id="KW-0433">Leucine-rich repeat</keyword>
<comment type="subcellular location">
    <subcellularLocation>
        <location evidence="1">Membrane</location>
        <topology evidence="1">Single-pass type I membrane protein</topology>
    </subcellularLocation>
</comment>
<keyword evidence="4" id="KW-0677">Repeat</keyword>
<evidence type="ECO:0000256" key="5">
    <source>
        <dbReference type="ARBA" id="ARBA00022989"/>
    </source>
</evidence>
<feature type="compositionally biased region" description="Polar residues" evidence="7">
    <location>
        <begin position="303"/>
        <end position="312"/>
    </location>
</feature>
<dbReference type="InterPro" id="IPR011009">
    <property type="entry name" value="Kinase-like_dom_sf"/>
</dbReference>
<dbReference type="InterPro" id="IPR003591">
    <property type="entry name" value="Leu-rich_rpt_typical-subtyp"/>
</dbReference>
<keyword evidence="9" id="KW-0732">Signal</keyword>
<evidence type="ECO:0000256" key="2">
    <source>
        <dbReference type="ARBA" id="ARBA00022614"/>
    </source>
</evidence>
<feature type="region of interest" description="Disordered" evidence="7">
    <location>
        <begin position="300"/>
        <end position="319"/>
    </location>
</feature>
<dbReference type="Pfam" id="PF07714">
    <property type="entry name" value="PK_Tyr_Ser-Thr"/>
    <property type="match status" value="1"/>
</dbReference>
<evidence type="ECO:0000256" key="9">
    <source>
        <dbReference type="SAM" id="SignalP"/>
    </source>
</evidence>
<evidence type="ECO:0000256" key="8">
    <source>
        <dbReference type="SAM" id="Phobius"/>
    </source>
</evidence>